<gene>
    <name evidence="2" type="ORF">GCM10022224_047390</name>
</gene>
<dbReference type="Proteomes" id="UP001500902">
    <property type="component" value="Unassembled WGS sequence"/>
</dbReference>
<dbReference type="PANTHER" id="PTHR28152">
    <property type="entry name" value="HYDROXYACYL-THIOESTER DEHYDRATASE TYPE 2, MITOCHONDRIAL"/>
    <property type="match status" value="1"/>
</dbReference>
<accession>A0ABP7C690</accession>
<comment type="caution">
    <text evidence="2">The sequence shown here is derived from an EMBL/GenBank/DDBJ whole genome shotgun (WGS) entry which is preliminary data.</text>
</comment>
<organism evidence="2 3">
    <name type="scientific">Nonomuraea antimicrobica</name>
    <dbReference type="NCBI Taxonomy" id="561173"/>
    <lineage>
        <taxon>Bacteria</taxon>
        <taxon>Bacillati</taxon>
        <taxon>Actinomycetota</taxon>
        <taxon>Actinomycetes</taxon>
        <taxon>Streptosporangiales</taxon>
        <taxon>Streptosporangiaceae</taxon>
        <taxon>Nonomuraea</taxon>
    </lineage>
</organism>
<dbReference type="InterPro" id="IPR029069">
    <property type="entry name" value="HotDog_dom_sf"/>
</dbReference>
<evidence type="ECO:0008006" key="4">
    <source>
        <dbReference type="Google" id="ProtNLM"/>
    </source>
</evidence>
<evidence type="ECO:0000313" key="2">
    <source>
        <dbReference type="EMBL" id="GAA3677850.1"/>
    </source>
</evidence>
<dbReference type="InterPro" id="IPR052741">
    <property type="entry name" value="Mitochondrial_HTD2"/>
</dbReference>
<dbReference type="EMBL" id="BAAAZP010000089">
    <property type="protein sequence ID" value="GAA3677850.1"/>
    <property type="molecule type" value="Genomic_DNA"/>
</dbReference>
<evidence type="ECO:0000313" key="3">
    <source>
        <dbReference type="Proteomes" id="UP001500902"/>
    </source>
</evidence>
<proteinExistence type="predicted"/>
<dbReference type="PANTHER" id="PTHR28152:SF1">
    <property type="entry name" value="HYDROXYACYL-THIOESTER DEHYDRATASE TYPE 2, MITOCHONDRIAL"/>
    <property type="match status" value="1"/>
</dbReference>
<sequence>MTSDADERDDRTGRRTELITPEPAEALAGLLDVEPPAGELPALWHWVYLLDRPRQRDLGPDGHPRHGIPAPPGPGRRRMFAGGRVSTHALLRFGAPATRMTRVVRTVEKEGRAGPLTFVTVRSEIEQGGRTVIADEQDIVYRAPGSALPARPAADEPPHPEAGLALDVDAVLLFRFSALTYNAHRIHYDAAYAAQEGYPGLVVHGPLQALMMGELIRRSGVPLIGREFAYRLVAPMFGAQRLTVAPVPAQSGASAQAQAQVQVRDAGGRVTATCSLHPAALWTGPSDRVRPT</sequence>
<protein>
    <recommendedName>
        <fullName evidence="4">3-methylfumaryl-CoA hydratase</fullName>
    </recommendedName>
</protein>
<name>A0ABP7C690_9ACTN</name>
<dbReference type="RefSeq" id="WP_344881934.1">
    <property type="nucleotide sequence ID" value="NZ_BAAAZP010000089.1"/>
</dbReference>
<dbReference type="Gene3D" id="3.10.129.10">
    <property type="entry name" value="Hotdog Thioesterase"/>
    <property type="match status" value="2"/>
</dbReference>
<reference evidence="3" key="1">
    <citation type="journal article" date="2019" name="Int. J. Syst. Evol. Microbiol.">
        <title>The Global Catalogue of Microorganisms (GCM) 10K type strain sequencing project: providing services to taxonomists for standard genome sequencing and annotation.</title>
        <authorList>
            <consortium name="The Broad Institute Genomics Platform"/>
            <consortium name="The Broad Institute Genome Sequencing Center for Infectious Disease"/>
            <person name="Wu L."/>
            <person name="Ma J."/>
        </authorList>
    </citation>
    <scope>NUCLEOTIDE SEQUENCE [LARGE SCALE GENOMIC DNA]</scope>
    <source>
        <strain evidence="3">JCM 16904</strain>
    </source>
</reference>
<feature type="region of interest" description="Disordered" evidence="1">
    <location>
        <begin position="57"/>
        <end position="77"/>
    </location>
</feature>
<evidence type="ECO:0000256" key="1">
    <source>
        <dbReference type="SAM" id="MobiDB-lite"/>
    </source>
</evidence>
<dbReference type="SUPFAM" id="SSF54637">
    <property type="entry name" value="Thioesterase/thiol ester dehydrase-isomerase"/>
    <property type="match status" value="1"/>
</dbReference>
<keyword evidence="3" id="KW-1185">Reference proteome</keyword>